<sequence length="129" mass="15013">MRTFADPSFFRLFHALLDDSCPDRQQTQWSHRGIAWMHQRHSFTGVVCGFGIHQYMMAKTGSHGWSLLVVKEHWWTVRGETSLRAMEWAKPLTGKRSHIMDWLRSEERRIAASTEGRTINDRDASARLG</sequence>
<evidence type="ECO:0000313" key="1">
    <source>
        <dbReference type="EMBL" id="THF58154.1"/>
    </source>
</evidence>
<dbReference type="RefSeq" id="WP_136355066.1">
    <property type="nucleotide sequence ID" value="NZ_SSNY01000003.1"/>
</dbReference>
<organism evidence="1 2">
    <name type="scientific">Ollibium composti</name>
    <dbReference type="NCBI Taxonomy" id="2675109"/>
    <lineage>
        <taxon>Bacteria</taxon>
        <taxon>Pseudomonadati</taxon>
        <taxon>Pseudomonadota</taxon>
        <taxon>Alphaproteobacteria</taxon>
        <taxon>Hyphomicrobiales</taxon>
        <taxon>Phyllobacteriaceae</taxon>
        <taxon>Ollibium</taxon>
    </lineage>
</organism>
<accession>A0ABY2Q9N5</accession>
<gene>
    <name evidence="1" type="ORF">E6C48_05915</name>
</gene>
<protein>
    <submittedName>
        <fullName evidence="1">Uncharacterized protein</fullName>
    </submittedName>
</protein>
<keyword evidence="2" id="KW-1185">Reference proteome</keyword>
<proteinExistence type="predicted"/>
<evidence type="ECO:0000313" key="2">
    <source>
        <dbReference type="Proteomes" id="UP000306441"/>
    </source>
</evidence>
<dbReference type="EMBL" id="SSNY01000003">
    <property type="protein sequence ID" value="THF58154.1"/>
    <property type="molecule type" value="Genomic_DNA"/>
</dbReference>
<reference evidence="1 2" key="1">
    <citation type="submission" date="2019-04" db="EMBL/GenBank/DDBJ databases">
        <title>Mesorhizobium composti sp. nov., isolated from compost.</title>
        <authorList>
            <person name="Lin S.-Y."/>
            <person name="Hameed A."/>
            <person name="Hsieh Y.-T."/>
            <person name="Young C.-C."/>
        </authorList>
    </citation>
    <scope>NUCLEOTIDE SEQUENCE [LARGE SCALE GENOMIC DNA]</scope>
    <source>
        <strain evidence="1 2">CC-YTH430</strain>
    </source>
</reference>
<name>A0ABY2Q9N5_9HYPH</name>
<dbReference type="Proteomes" id="UP000306441">
    <property type="component" value="Unassembled WGS sequence"/>
</dbReference>
<comment type="caution">
    <text evidence="1">The sequence shown here is derived from an EMBL/GenBank/DDBJ whole genome shotgun (WGS) entry which is preliminary data.</text>
</comment>